<dbReference type="AlphaFoldDB" id="A0A383TEN5"/>
<organism evidence="1 2">
    <name type="scientific">Trichococcus shcherbakoviae</name>
    <dbReference type="NCBI Taxonomy" id="2094020"/>
    <lineage>
        <taxon>Bacteria</taxon>
        <taxon>Bacillati</taxon>
        <taxon>Bacillota</taxon>
        <taxon>Bacilli</taxon>
        <taxon>Lactobacillales</taxon>
        <taxon>Carnobacteriaceae</taxon>
        <taxon>Trichococcus</taxon>
    </lineage>
</organism>
<evidence type="ECO:0000313" key="1">
    <source>
        <dbReference type="EMBL" id="SYZ78317.1"/>
    </source>
</evidence>
<gene>
    <name evidence="1" type="ORF">TART1_1101</name>
</gene>
<name>A0A383TEN5_9LACT</name>
<evidence type="ECO:0000313" key="2">
    <source>
        <dbReference type="Proteomes" id="UP000262072"/>
    </source>
</evidence>
<proteinExistence type="predicted"/>
<dbReference type="EMBL" id="UNRR01000016">
    <property type="protein sequence ID" value="SYZ78317.1"/>
    <property type="molecule type" value="Genomic_DNA"/>
</dbReference>
<accession>A0A383TEN5</accession>
<reference evidence="2" key="1">
    <citation type="submission" date="2018-05" db="EMBL/GenBank/DDBJ databases">
        <authorList>
            <person name="Strepis N."/>
        </authorList>
    </citation>
    <scope>NUCLEOTIDE SEQUENCE [LARGE SCALE GENOMIC DNA]</scope>
</reference>
<protein>
    <submittedName>
        <fullName evidence="1">Uncharacterized protein</fullName>
    </submittedName>
</protein>
<dbReference type="Proteomes" id="UP000262072">
    <property type="component" value="Unassembled WGS sequence"/>
</dbReference>
<sequence length="58" mass="6797">MEFLLLFLLLALLVRIPPNQDRFKSSGNKDASGHIFLKRRWILGAMGNVYRTRRCYSL</sequence>